<evidence type="ECO:0000313" key="1">
    <source>
        <dbReference type="EMBL" id="KAH7833509.1"/>
    </source>
</evidence>
<protein>
    <submittedName>
        <fullName evidence="1">Uncharacterized protein</fullName>
    </submittedName>
</protein>
<dbReference type="Proteomes" id="UP000828048">
    <property type="component" value="Chromosome 2"/>
</dbReference>
<dbReference type="EMBL" id="CM037152">
    <property type="protein sequence ID" value="KAH7833509.1"/>
    <property type="molecule type" value="Genomic_DNA"/>
</dbReference>
<reference evidence="1 2" key="1">
    <citation type="journal article" date="2021" name="Hortic Res">
        <title>High-quality reference genome and annotation aids understanding of berry development for evergreen blueberry (Vaccinium darrowii).</title>
        <authorList>
            <person name="Yu J."/>
            <person name="Hulse-Kemp A.M."/>
            <person name="Babiker E."/>
            <person name="Staton M."/>
        </authorList>
    </citation>
    <scope>NUCLEOTIDE SEQUENCE [LARGE SCALE GENOMIC DNA]</scope>
    <source>
        <strain evidence="2">cv. NJ 8807/NJ 8810</strain>
        <tissue evidence="1">Young leaf</tissue>
    </source>
</reference>
<keyword evidence="2" id="KW-1185">Reference proteome</keyword>
<gene>
    <name evidence="1" type="ORF">Vadar_007032</name>
</gene>
<accession>A0ACB7WYL0</accession>
<comment type="caution">
    <text evidence="1">The sequence shown here is derived from an EMBL/GenBank/DDBJ whole genome shotgun (WGS) entry which is preliminary data.</text>
</comment>
<sequence length="396" mass="43754">MNFVSFTMSQDNMLLDYFCDYTSSATYQTNRDTLLSSLSAGINKYGYYSSSHGEDPDTVYAMVLCRADAELDLCRECINKATAKLVVCPANKPPSGWGEFDPNDKEGIVWYDYCTVRYSSKAMEGIMAGDPRIFVWNVKHNVTSIEQFTDALRNLLSNLRVQAAGGGTQRKFALGNAPGPDNYTIYALTQCTPDLSKQDCSDCLQGAIDNIPLCCKGRVGGRVLRPSCNFRYEIGPFFQEIPAKENLIKEGEKVDCEDLVGSKDRTNELTAFRDDVVNVDSNSLSTSIVRDSLSPSGHGVIGAQNDDGNISPFMDSGQVKGVDFNSTMDPLTYEADLETECCRQEDQDVVNNDLQSTLEVGRRLGVVFVENDVNNIRKMIELEAKDLANLQRSSSS</sequence>
<name>A0ACB7WYL0_9ERIC</name>
<organism evidence="1 2">
    <name type="scientific">Vaccinium darrowii</name>
    <dbReference type="NCBI Taxonomy" id="229202"/>
    <lineage>
        <taxon>Eukaryota</taxon>
        <taxon>Viridiplantae</taxon>
        <taxon>Streptophyta</taxon>
        <taxon>Embryophyta</taxon>
        <taxon>Tracheophyta</taxon>
        <taxon>Spermatophyta</taxon>
        <taxon>Magnoliopsida</taxon>
        <taxon>eudicotyledons</taxon>
        <taxon>Gunneridae</taxon>
        <taxon>Pentapetalae</taxon>
        <taxon>asterids</taxon>
        <taxon>Ericales</taxon>
        <taxon>Ericaceae</taxon>
        <taxon>Vaccinioideae</taxon>
        <taxon>Vaccinieae</taxon>
        <taxon>Vaccinium</taxon>
    </lineage>
</organism>
<proteinExistence type="predicted"/>
<evidence type="ECO:0000313" key="2">
    <source>
        <dbReference type="Proteomes" id="UP000828048"/>
    </source>
</evidence>